<dbReference type="AlphaFoldDB" id="A0A4P9JLA0"/>
<reference evidence="2" key="1">
    <citation type="journal article" date="2019" name="Mitochondrial DNA Part B Resour">
        <title>The mitochondrial genome of the ciliate Pseudourostyla cristata (Ciliophora, Urostylida).</title>
        <authorList>
            <person name="Park K.-M."/>
            <person name="Min G.-S."/>
            <person name="Kim S."/>
        </authorList>
    </citation>
    <scope>NUCLEOTIDE SEQUENCE</scope>
</reference>
<evidence type="ECO:0000313" key="2">
    <source>
        <dbReference type="EMBL" id="QCU82605.1"/>
    </source>
</evidence>
<accession>A0A4P9JLA0</accession>
<proteinExistence type="predicted"/>
<keyword evidence="1" id="KW-0812">Transmembrane</keyword>
<keyword evidence="1" id="KW-0472">Membrane</keyword>
<keyword evidence="2" id="KW-0496">Mitochondrion</keyword>
<geneLocation type="mitochondrion" evidence="2"/>
<feature type="transmembrane region" description="Helical" evidence="1">
    <location>
        <begin position="97"/>
        <end position="119"/>
    </location>
</feature>
<organism evidence="2">
    <name type="scientific">Pseudourostyla cristata</name>
    <dbReference type="NCBI Taxonomy" id="293816"/>
    <lineage>
        <taxon>Eukaryota</taxon>
        <taxon>Sar</taxon>
        <taxon>Alveolata</taxon>
        <taxon>Ciliophora</taxon>
        <taxon>Intramacronucleata</taxon>
        <taxon>Spirotrichea</taxon>
        <taxon>Stichotrichia</taxon>
        <taxon>Urostylida</taxon>
        <taxon>Pseudourostylidae</taxon>
        <taxon>Pseudourostyla</taxon>
    </lineage>
</organism>
<gene>
    <name evidence="2" type="primary">orf178</name>
</gene>
<protein>
    <submittedName>
        <fullName evidence="2">Uncharacterized protein</fullName>
    </submittedName>
</protein>
<dbReference type="EMBL" id="MH888186">
    <property type="protein sequence ID" value="QCU82605.1"/>
    <property type="molecule type" value="Genomic_DNA"/>
</dbReference>
<name>A0A4P9JLA0_9SPIT</name>
<sequence>MNFERLLKLIANNYLLIKNKQNAIYLLKHFYELSIINKNKLKTGRITFILNEPDYKKYKFIWEMEIKFSNYDVYLNKSKVLQNLIDKFEWKWDRYNILAFLLVFFFFCFQLYCFIYKWYLQHFTLPLSMESLFLQITVFVIKNIFNKSLVSAYEHYVYLNDSLVSILIEFTIKFSYLI</sequence>
<evidence type="ECO:0000256" key="1">
    <source>
        <dbReference type="SAM" id="Phobius"/>
    </source>
</evidence>
<keyword evidence="1" id="KW-1133">Transmembrane helix</keyword>